<comment type="caution">
    <text evidence="1">The sequence shown here is derived from an EMBL/GenBank/DDBJ whole genome shotgun (WGS) entry which is preliminary data.</text>
</comment>
<accession>A0A4R2IPC7</accession>
<proteinExistence type="predicted"/>
<protein>
    <submittedName>
        <fullName evidence="1">Uncharacterized protein</fullName>
    </submittedName>
</protein>
<evidence type="ECO:0000313" key="1">
    <source>
        <dbReference type="EMBL" id="TCO45869.1"/>
    </source>
</evidence>
<evidence type="ECO:0000313" key="2">
    <source>
        <dbReference type="Proteomes" id="UP000295680"/>
    </source>
</evidence>
<dbReference type="Proteomes" id="UP000295680">
    <property type="component" value="Unassembled WGS sequence"/>
</dbReference>
<reference evidence="1 2" key="1">
    <citation type="submission" date="2019-03" db="EMBL/GenBank/DDBJ databases">
        <title>Genomic Encyclopedia of Type Strains, Phase IV (KMG-IV): sequencing the most valuable type-strain genomes for metagenomic binning, comparative biology and taxonomic classification.</title>
        <authorList>
            <person name="Goeker M."/>
        </authorList>
    </citation>
    <scope>NUCLEOTIDE SEQUENCE [LARGE SCALE GENOMIC DNA]</scope>
    <source>
        <strain evidence="1 2">DSM 45934</strain>
    </source>
</reference>
<dbReference type="AlphaFoldDB" id="A0A4R2IPC7"/>
<keyword evidence="2" id="KW-1185">Reference proteome</keyword>
<dbReference type="Gene3D" id="3.40.30.10">
    <property type="entry name" value="Glutaredoxin"/>
    <property type="match status" value="1"/>
</dbReference>
<gene>
    <name evidence="1" type="ORF">EV192_12055</name>
</gene>
<organism evidence="1 2">
    <name type="scientific">Actinocrispum wychmicini</name>
    <dbReference type="NCBI Taxonomy" id="1213861"/>
    <lineage>
        <taxon>Bacteria</taxon>
        <taxon>Bacillati</taxon>
        <taxon>Actinomycetota</taxon>
        <taxon>Actinomycetes</taxon>
        <taxon>Pseudonocardiales</taxon>
        <taxon>Pseudonocardiaceae</taxon>
        <taxon>Actinocrispum</taxon>
    </lineage>
</organism>
<name>A0A4R2IPC7_9PSEU</name>
<dbReference type="RefSeq" id="WP_207926947.1">
    <property type="nucleotide sequence ID" value="NZ_SLWS01000020.1"/>
</dbReference>
<dbReference type="EMBL" id="SLWS01000020">
    <property type="protein sequence ID" value="TCO45869.1"/>
    <property type="molecule type" value="Genomic_DNA"/>
</dbReference>
<sequence length="48" mass="5234">MISIALLDPMRDGRGWAFREGEGHGLDEVNGFAFLSEAYQATMPGFDG</sequence>